<dbReference type="RefSeq" id="WP_338436791.1">
    <property type="nucleotide sequence ID" value="NZ_JAUYVH010000005.1"/>
</dbReference>
<reference evidence="1 2" key="1">
    <citation type="submission" date="2023-08" db="EMBL/GenBank/DDBJ databases">
        <title>Oxalobacteraceae gen .nov., isolated from river sludge outside the plant.</title>
        <authorList>
            <person name="Zhao S.Y."/>
        </authorList>
    </citation>
    <scope>NUCLEOTIDE SEQUENCE [LARGE SCALE GENOMIC DNA]</scope>
    <source>
        <strain evidence="1 2">R-40</strain>
    </source>
</reference>
<protein>
    <submittedName>
        <fullName evidence="1">Uncharacterized protein</fullName>
    </submittedName>
</protein>
<dbReference type="Proteomes" id="UP001225596">
    <property type="component" value="Unassembled WGS sequence"/>
</dbReference>
<keyword evidence="2" id="KW-1185">Reference proteome</keyword>
<dbReference type="EMBL" id="JAUYVH010000005">
    <property type="protein sequence ID" value="MDQ9170857.1"/>
    <property type="molecule type" value="Genomic_DNA"/>
</dbReference>
<comment type="caution">
    <text evidence="1">The sequence shown here is derived from an EMBL/GenBank/DDBJ whole genome shotgun (WGS) entry which is preliminary data.</text>
</comment>
<organism evidence="1 2">
    <name type="scientific">Keguizhuia sedimenti</name>
    <dbReference type="NCBI Taxonomy" id="3064264"/>
    <lineage>
        <taxon>Bacteria</taxon>
        <taxon>Pseudomonadati</taxon>
        <taxon>Pseudomonadota</taxon>
        <taxon>Betaproteobacteria</taxon>
        <taxon>Burkholderiales</taxon>
        <taxon>Oxalobacteraceae</taxon>
        <taxon>Keguizhuia</taxon>
    </lineage>
</organism>
<gene>
    <name evidence="1" type="ORF">Q8A64_10590</name>
</gene>
<proteinExistence type="predicted"/>
<accession>A0ABU1BPI4</accession>
<sequence>MSLAIFADALTGLPVSHVWRGHGSALFVEFGRLQSQTRRDGSSGAPQGAITLMIEWSWRIEGPGSILVGSWSDEFGWNKVFEKLLGANVVSAETFGLLPEIAISLSNGLRIVSFMTAEGQPQWSLISRLTPKGSLSVKEGRLYVEPLSS</sequence>
<evidence type="ECO:0000313" key="2">
    <source>
        <dbReference type="Proteomes" id="UP001225596"/>
    </source>
</evidence>
<name>A0ABU1BPI4_9BURK</name>
<evidence type="ECO:0000313" key="1">
    <source>
        <dbReference type="EMBL" id="MDQ9170857.1"/>
    </source>
</evidence>